<evidence type="ECO:0000313" key="1">
    <source>
        <dbReference type="EMBL" id="GFC81290.1"/>
    </source>
</evidence>
<organism evidence="1">
    <name type="scientific">Tanacetum cinerariifolium</name>
    <name type="common">Dalmatian daisy</name>
    <name type="synonym">Chrysanthemum cinerariifolium</name>
    <dbReference type="NCBI Taxonomy" id="118510"/>
    <lineage>
        <taxon>Eukaryota</taxon>
        <taxon>Viridiplantae</taxon>
        <taxon>Streptophyta</taxon>
        <taxon>Embryophyta</taxon>
        <taxon>Tracheophyta</taxon>
        <taxon>Spermatophyta</taxon>
        <taxon>Magnoliopsida</taxon>
        <taxon>eudicotyledons</taxon>
        <taxon>Gunneridae</taxon>
        <taxon>Pentapetalae</taxon>
        <taxon>asterids</taxon>
        <taxon>campanulids</taxon>
        <taxon>Asterales</taxon>
        <taxon>Asteraceae</taxon>
        <taxon>Asteroideae</taxon>
        <taxon>Anthemideae</taxon>
        <taxon>Anthemidinae</taxon>
        <taxon>Tanacetum</taxon>
    </lineage>
</organism>
<gene>
    <name evidence="1" type="ORF">Tci_853260</name>
</gene>
<name>A0A699R503_TANCI</name>
<feature type="non-terminal residue" evidence="1">
    <location>
        <position position="1"/>
    </location>
</feature>
<dbReference type="AlphaFoldDB" id="A0A699R503"/>
<dbReference type="EMBL" id="BKCJ011079137">
    <property type="protein sequence ID" value="GFC81290.1"/>
    <property type="molecule type" value="Genomic_DNA"/>
</dbReference>
<protein>
    <submittedName>
        <fullName evidence="1">Uncharacterized protein</fullName>
    </submittedName>
</protein>
<reference evidence="1" key="1">
    <citation type="journal article" date="2019" name="Sci. Rep.">
        <title>Draft genome of Tanacetum cinerariifolium, the natural source of mosquito coil.</title>
        <authorList>
            <person name="Yamashiro T."/>
            <person name="Shiraishi A."/>
            <person name="Satake H."/>
            <person name="Nakayama K."/>
        </authorList>
    </citation>
    <scope>NUCLEOTIDE SEQUENCE</scope>
</reference>
<sequence length="190" mass="21167">RKDPPLDQTGGLKDKKKEVSRHQLALYLKKQPRVQADLQQGLSLDKGAEDQPIIQTSQHPEWFSQPRKPPSPDLAWNTALPAAQGDAQSWISDIARQTDARSSFNELLDTPINFSNFIMHRLNVDTLTPDLLAGPTYELMRGLCSSLTELEYHLEEVYKATTDQLDWVNPEGQQPTVSTQSAAASTVDTG</sequence>
<proteinExistence type="predicted"/>
<accession>A0A699R503</accession>
<comment type="caution">
    <text evidence="1">The sequence shown here is derived from an EMBL/GenBank/DDBJ whole genome shotgun (WGS) entry which is preliminary data.</text>
</comment>